<evidence type="ECO:0000313" key="2">
    <source>
        <dbReference type="Proteomes" id="UP000193862"/>
    </source>
</evidence>
<reference evidence="1 2" key="1">
    <citation type="submission" date="2017-03" db="EMBL/GenBank/DDBJ databases">
        <authorList>
            <person name="Afonso C.L."/>
            <person name="Miller P.J."/>
            <person name="Scott M.A."/>
            <person name="Spackman E."/>
            <person name="Goraichik I."/>
            <person name="Dimitrov K.M."/>
            <person name="Suarez D.L."/>
            <person name="Swayne D.E."/>
        </authorList>
    </citation>
    <scope>NUCLEOTIDE SEQUENCE [LARGE SCALE GENOMIC DNA]</scope>
    <source>
        <strain evidence="1 2">CECT 8620</strain>
    </source>
</reference>
<dbReference type="AlphaFoldDB" id="A0A1Y5SIW0"/>
<evidence type="ECO:0000313" key="1">
    <source>
        <dbReference type="EMBL" id="SLN41843.1"/>
    </source>
</evidence>
<name>A0A1Y5SIW0_9RHOB</name>
<dbReference type="OrthoDB" id="7875218at2"/>
<dbReference type="RefSeq" id="WP_085836427.1">
    <property type="nucleotide sequence ID" value="NZ_FWFS01000005.1"/>
</dbReference>
<keyword evidence="2" id="KW-1185">Reference proteome</keyword>
<accession>A0A1Y5SIW0</accession>
<protein>
    <submittedName>
        <fullName evidence="1">Uncharacterized protein</fullName>
    </submittedName>
</protein>
<sequence length="98" mass="11018">MTDLHIALEALRRPSLLIRAARCGLETYNRNRDLKRVMRTAQIPTPLRAVTNLVEEEARIEEQRASGAAGYSVSRHVELLIALMGEARLLPRNTPDTV</sequence>
<proteinExistence type="predicted"/>
<organism evidence="1 2">
    <name type="scientific">Aquimixticola soesokkakensis</name>
    <dbReference type="NCBI Taxonomy" id="1519096"/>
    <lineage>
        <taxon>Bacteria</taxon>
        <taxon>Pseudomonadati</taxon>
        <taxon>Pseudomonadota</taxon>
        <taxon>Alphaproteobacteria</taxon>
        <taxon>Rhodobacterales</taxon>
        <taxon>Paracoccaceae</taxon>
        <taxon>Aquimixticola</taxon>
    </lineage>
</organism>
<dbReference type="Pfam" id="PF20083">
    <property type="entry name" value="DUF6477"/>
    <property type="match status" value="1"/>
</dbReference>
<dbReference type="InterPro" id="IPR045516">
    <property type="entry name" value="DUF6477"/>
</dbReference>
<dbReference type="EMBL" id="FWFS01000005">
    <property type="protein sequence ID" value="SLN41843.1"/>
    <property type="molecule type" value="Genomic_DNA"/>
</dbReference>
<dbReference type="Proteomes" id="UP000193862">
    <property type="component" value="Unassembled WGS sequence"/>
</dbReference>
<gene>
    <name evidence="1" type="ORF">AQS8620_01645</name>
</gene>